<keyword evidence="1 3" id="KW-0378">Hydrolase</keyword>
<keyword evidence="6" id="KW-1185">Reference proteome</keyword>
<dbReference type="RefSeq" id="WP_221935221.1">
    <property type="nucleotide sequence ID" value="NZ_JACCAE010000001.1"/>
</dbReference>
<protein>
    <submittedName>
        <fullName evidence="5">Endoglycosylceramidase</fullName>
        <ecNumber evidence="5">3.2.1.123</ecNumber>
    </submittedName>
</protein>
<dbReference type="EMBL" id="JACCAE010000001">
    <property type="protein sequence ID" value="NYF97064.1"/>
    <property type="molecule type" value="Genomic_DNA"/>
</dbReference>
<dbReference type="AlphaFoldDB" id="A0A852VRV2"/>
<evidence type="ECO:0000313" key="6">
    <source>
        <dbReference type="Proteomes" id="UP000554054"/>
    </source>
</evidence>
<dbReference type="InterPro" id="IPR052066">
    <property type="entry name" value="Glycosphingolipid_Hydrolases"/>
</dbReference>
<evidence type="ECO:0000256" key="1">
    <source>
        <dbReference type="ARBA" id="ARBA00022801"/>
    </source>
</evidence>
<dbReference type="InterPro" id="IPR017853">
    <property type="entry name" value="GH"/>
</dbReference>
<dbReference type="InterPro" id="IPR013780">
    <property type="entry name" value="Glyco_hydro_b"/>
</dbReference>
<proteinExistence type="inferred from homology"/>
<reference evidence="5 6" key="1">
    <citation type="submission" date="2020-07" db="EMBL/GenBank/DDBJ databases">
        <title>Sequencing the genomes of 1000 actinobacteria strains.</title>
        <authorList>
            <person name="Klenk H.-P."/>
        </authorList>
    </citation>
    <scope>NUCLEOTIDE SEQUENCE [LARGE SCALE GENOMIC DNA]</scope>
    <source>
        <strain evidence="5 6">DSM 26154</strain>
    </source>
</reference>
<evidence type="ECO:0000259" key="4">
    <source>
        <dbReference type="Pfam" id="PF00150"/>
    </source>
</evidence>
<comment type="similarity">
    <text evidence="3">Belongs to the glycosyl hydrolase 5 (cellulase A) family.</text>
</comment>
<evidence type="ECO:0000256" key="3">
    <source>
        <dbReference type="RuleBase" id="RU361153"/>
    </source>
</evidence>
<name>A0A852VRV2_9MICO</name>
<comment type="caution">
    <text evidence="5">The sequence shown here is derived from an EMBL/GenBank/DDBJ whole genome shotgun (WGS) entry which is preliminary data.</text>
</comment>
<gene>
    <name evidence="5" type="ORF">BJY20_000456</name>
</gene>
<dbReference type="SUPFAM" id="SSF51445">
    <property type="entry name" value="(Trans)glycosidases"/>
    <property type="match status" value="1"/>
</dbReference>
<organism evidence="5 6">
    <name type="scientific">Janibacter cremeus</name>
    <dbReference type="NCBI Taxonomy" id="1285192"/>
    <lineage>
        <taxon>Bacteria</taxon>
        <taxon>Bacillati</taxon>
        <taxon>Actinomycetota</taxon>
        <taxon>Actinomycetes</taxon>
        <taxon>Micrococcales</taxon>
        <taxon>Intrasporangiaceae</taxon>
        <taxon>Janibacter</taxon>
    </lineage>
</organism>
<dbReference type="GO" id="GO:0047876">
    <property type="term" value="F:endoglycosylceramidase activity"/>
    <property type="evidence" value="ECO:0007669"/>
    <property type="project" value="UniProtKB-EC"/>
</dbReference>
<dbReference type="EC" id="3.2.1.123" evidence="5"/>
<dbReference type="PANTHER" id="PTHR31308:SF3">
    <property type="entry name" value="ENDOGLYCOCERAMIDASE"/>
    <property type="match status" value="1"/>
</dbReference>
<keyword evidence="2 3" id="KW-0326">Glycosidase</keyword>
<dbReference type="PANTHER" id="PTHR31308">
    <property type="match status" value="1"/>
</dbReference>
<evidence type="ECO:0000313" key="5">
    <source>
        <dbReference type="EMBL" id="NYF97064.1"/>
    </source>
</evidence>
<dbReference type="InterPro" id="IPR018087">
    <property type="entry name" value="Glyco_hydro_5_CS"/>
</dbReference>
<dbReference type="InterPro" id="IPR001547">
    <property type="entry name" value="Glyco_hydro_5"/>
</dbReference>
<accession>A0A852VRV2</accession>
<sequence>MAHLRRDRGPGSRRLRWWSIGLVLALVVAGGALAGARSLSTTEDVPALTDEEGRSLTLRGFSTAGSAKQAPDGLPDLRPADIEAEYADMGTNFVRFLISWRAVEPEPGHYDQAYLDGVAERVDWYAERGYHVMLDMHQDLYGTEIVPSHAVGNGAPGWATHSDGLPIGEHEMWELYYLDPGVIRAFDNFWNTTGEHPELRTHYVGAWEAVAERFADEPAVIAYDLMNEPYGGSLQGPAFEAGPLTSLYQSAADAIRTVDDSTWLCLEPQAMGVNWATPTGLGPVDDPRDGPARIAYCPHLYPLPMDLGSGYTGTTKTLVDGTVQTWLTNTLRTSERLGDVPVVLGEFGLDTTKPGALEYVDAVYDVADDHGFGVAYWSRDPGSWGPYDAEGEPRNLVAALDRPYPRSVAGAVGAIDADEHELTFDVSPSGGLTAEVYLPDDFSPGPGRPEVTVDGGEVSGWDGTRRVLEVMMDPEASEISIRAGS</sequence>
<dbReference type="Proteomes" id="UP000554054">
    <property type="component" value="Unassembled WGS sequence"/>
</dbReference>
<dbReference type="GO" id="GO:0000272">
    <property type="term" value="P:polysaccharide catabolic process"/>
    <property type="evidence" value="ECO:0007669"/>
    <property type="project" value="InterPro"/>
</dbReference>
<dbReference type="PROSITE" id="PS00659">
    <property type="entry name" value="GLYCOSYL_HYDROL_F5"/>
    <property type="match status" value="1"/>
</dbReference>
<dbReference type="Gene3D" id="3.20.20.80">
    <property type="entry name" value="Glycosidases"/>
    <property type="match status" value="1"/>
</dbReference>
<dbReference type="Pfam" id="PF00150">
    <property type="entry name" value="Cellulase"/>
    <property type="match status" value="1"/>
</dbReference>
<dbReference type="Gene3D" id="2.60.40.1180">
    <property type="entry name" value="Golgi alpha-mannosidase II"/>
    <property type="match status" value="1"/>
</dbReference>
<evidence type="ECO:0000256" key="2">
    <source>
        <dbReference type="ARBA" id="ARBA00023295"/>
    </source>
</evidence>
<feature type="domain" description="Glycoside hydrolase family 5" evidence="4">
    <location>
        <begin position="50"/>
        <end position="380"/>
    </location>
</feature>